<evidence type="ECO:0000313" key="1">
    <source>
        <dbReference type="EMBL" id="GAH76535.1"/>
    </source>
</evidence>
<reference evidence="1" key="1">
    <citation type="journal article" date="2014" name="Front. Microbiol.">
        <title>High frequency of phylogenetically diverse reductive dehalogenase-homologous genes in deep subseafloor sedimentary metagenomes.</title>
        <authorList>
            <person name="Kawai M."/>
            <person name="Futagami T."/>
            <person name="Toyoda A."/>
            <person name="Takaki Y."/>
            <person name="Nishi S."/>
            <person name="Hori S."/>
            <person name="Arai W."/>
            <person name="Tsubouchi T."/>
            <person name="Morono Y."/>
            <person name="Uchiyama I."/>
            <person name="Ito T."/>
            <person name="Fujiyama A."/>
            <person name="Inagaki F."/>
            <person name="Takami H."/>
        </authorList>
    </citation>
    <scope>NUCLEOTIDE SEQUENCE</scope>
    <source>
        <strain evidence="1">Expedition CK06-06</strain>
    </source>
</reference>
<organism evidence="1">
    <name type="scientific">marine sediment metagenome</name>
    <dbReference type="NCBI Taxonomy" id="412755"/>
    <lineage>
        <taxon>unclassified sequences</taxon>
        <taxon>metagenomes</taxon>
        <taxon>ecological metagenomes</taxon>
    </lineage>
</organism>
<name>X1J4X4_9ZZZZ</name>
<feature type="non-terminal residue" evidence="1">
    <location>
        <position position="1"/>
    </location>
</feature>
<dbReference type="GO" id="GO:0003676">
    <property type="term" value="F:nucleic acid binding"/>
    <property type="evidence" value="ECO:0007669"/>
    <property type="project" value="InterPro"/>
</dbReference>
<accession>X1J4X4</accession>
<protein>
    <submittedName>
        <fullName evidence="1">Uncharacterized protein</fullName>
    </submittedName>
</protein>
<dbReference type="Gene3D" id="3.40.1350.10">
    <property type="match status" value="1"/>
</dbReference>
<dbReference type="AlphaFoldDB" id="X1J4X4"/>
<comment type="caution">
    <text evidence="1">The sequence shown here is derived from an EMBL/GenBank/DDBJ whole genome shotgun (WGS) entry which is preliminary data.</text>
</comment>
<dbReference type="InterPro" id="IPR011856">
    <property type="entry name" value="tRNA_endonuc-like_dom_sf"/>
</dbReference>
<gene>
    <name evidence="1" type="ORF">S03H2_67458</name>
</gene>
<dbReference type="EMBL" id="BARU01044171">
    <property type="protein sequence ID" value="GAH76535.1"/>
    <property type="molecule type" value="Genomic_DNA"/>
</dbReference>
<sequence>YDYNILNQVSTYIAGGAIDIVCLYKKKVLDMWLTINATVFELKKGIIDPFFVDQLIRYIEWTARLIPVT</sequence>
<proteinExistence type="predicted"/>